<comment type="function">
    <text evidence="13">Catalyzes the conversion of dethiobiotin (DTB) to biotin by the insertion of a sulfur atom into dethiobiotin via a radical-based mechanism.</text>
</comment>
<dbReference type="SUPFAM" id="SSF102114">
    <property type="entry name" value="Radical SAM enzymes"/>
    <property type="match status" value="1"/>
</dbReference>
<dbReference type="SMART" id="SM00876">
    <property type="entry name" value="BATS"/>
    <property type="match status" value="1"/>
</dbReference>
<evidence type="ECO:0000256" key="11">
    <source>
        <dbReference type="ARBA" id="ARBA00023014"/>
    </source>
</evidence>
<dbReference type="InterPro" id="IPR006638">
    <property type="entry name" value="Elp3/MiaA/NifB-like_rSAM"/>
</dbReference>
<evidence type="ECO:0000259" key="14">
    <source>
        <dbReference type="PROSITE" id="PS51918"/>
    </source>
</evidence>
<comment type="similarity">
    <text evidence="2 13">Belongs to the radical SAM superfamily. Biotin synthase family.</text>
</comment>
<feature type="binding site" evidence="13">
    <location>
        <position position="41"/>
    </location>
    <ligand>
        <name>[4Fe-4S] cluster</name>
        <dbReference type="ChEBI" id="CHEBI:49883"/>
        <note>4Fe-4S-S-AdoMet</note>
    </ligand>
</feature>
<keyword evidence="16" id="KW-1185">Reference proteome</keyword>
<evidence type="ECO:0000256" key="3">
    <source>
        <dbReference type="ARBA" id="ARBA00012236"/>
    </source>
</evidence>
<keyword evidence="9 13" id="KW-0093">Biotin biosynthesis</keyword>
<dbReference type="SFLD" id="SFLDG01278">
    <property type="entry name" value="biotin_synthase_like"/>
    <property type="match status" value="1"/>
</dbReference>
<dbReference type="Pfam" id="PF06968">
    <property type="entry name" value="BATS"/>
    <property type="match status" value="1"/>
</dbReference>
<sequence>MFKILQIDVPKLLKGADKLRRIFNGDKVDLCSIVNGKCGRCSEDCKFCSQSAYYNTEIQSHQLIDYEKILNLALENENEGVNRYSIVTSGRGLQGEEFKEIVGMYIKLKKDTNISLCASLGIISKEQLKKLKDIGVEKYHHNLETSRRYYSKICSTHSYDERIETLKNARKVGLKLCCGGIIGMGETMRDRINLAFLLKELEIESIPINILTPIKGTPLQNIEPLQEEEILKTIAIFKFINPRATIRFAGGRGYLEDYGEKAFLAGVSATITRNYLTTSGNKIKDDIRPINKVRTKNKQN</sequence>
<accession>A0ABT4DF57</accession>
<feature type="binding site" evidence="13">
    <location>
        <position position="85"/>
    </location>
    <ligand>
        <name>[2Fe-2S] cluster</name>
        <dbReference type="ChEBI" id="CHEBI:190135"/>
    </ligand>
</feature>
<keyword evidence="8 13" id="KW-0479">Metal-binding</keyword>
<organism evidence="15 16">
    <name type="scientific">Clostridium brassicae</name>
    <dbReference type="NCBI Taxonomy" id="2999072"/>
    <lineage>
        <taxon>Bacteria</taxon>
        <taxon>Bacillati</taxon>
        <taxon>Bacillota</taxon>
        <taxon>Clostridia</taxon>
        <taxon>Eubacteriales</taxon>
        <taxon>Clostridiaceae</taxon>
        <taxon>Clostridium</taxon>
    </lineage>
</organism>
<dbReference type="EMBL" id="JAPQFJ010000024">
    <property type="protein sequence ID" value="MCY6960303.1"/>
    <property type="molecule type" value="Genomic_DNA"/>
</dbReference>
<dbReference type="InterPro" id="IPR002684">
    <property type="entry name" value="Biotin_synth/BioAB"/>
</dbReference>
<dbReference type="EC" id="2.8.1.6" evidence="3 13"/>
<feature type="binding site" evidence="13">
    <location>
        <position position="177"/>
    </location>
    <ligand>
        <name>[2Fe-2S] cluster</name>
        <dbReference type="ChEBI" id="CHEBI:190135"/>
    </ligand>
</feature>
<keyword evidence="4 13" id="KW-0004">4Fe-4S</keyword>
<dbReference type="PIRSF" id="PIRSF001619">
    <property type="entry name" value="Biotin_synth"/>
    <property type="match status" value="1"/>
</dbReference>
<feature type="binding site" evidence="13">
    <location>
        <position position="247"/>
    </location>
    <ligand>
        <name>[2Fe-2S] cluster</name>
        <dbReference type="ChEBI" id="CHEBI:190135"/>
    </ligand>
</feature>
<dbReference type="SFLD" id="SFLDS00029">
    <property type="entry name" value="Radical_SAM"/>
    <property type="match status" value="1"/>
</dbReference>
<dbReference type="SMART" id="SM00729">
    <property type="entry name" value="Elp3"/>
    <property type="match status" value="1"/>
</dbReference>
<evidence type="ECO:0000256" key="8">
    <source>
        <dbReference type="ARBA" id="ARBA00022723"/>
    </source>
</evidence>
<dbReference type="NCBIfam" id="TIGR00433">
    <property type="entry name" value="bioB"/>
    <property type="match status" value="1"/>
</dbReference>
<keyword evidence="10 13" id="KW-0408">Iron</keyword>
<evidence type="ECO:0000313" key="15">
    <source>
        <dbReference type="EMBL" id="MCY6960303.1"/>
    </source>
</evidence>
<dbReference type="PANTHER" id="PTHR22976:SF2">
    <property type="entry name" value="BIOTIN SYNTHASE, MITOCHONDRIAL"/>
    <property type="match status" value="1"/>
</dbReference>
<dbReference type="Proteomes" id="UP001144612">
    <property type="component" value="Unassembled WGS sequence"/>
</dbReference>
<dbReference type="InterPro" id="IPR058240">
    <property type="entry name" value="rSAM_sf"/>
</dbReference>
<evidence type="ECO:0000256" key="4">
    <source>
        <dbReference type="ARBA" id="ARBA00022485"/>
    </source>
</evidence>
<evidence type="ECO:0000256" key="12">
    <source>
        <dbReference type="ARBA" id="ARBA00051157"/>
    </source>
</evidence>
<gene>
    <name evidence="13 15" type="primary">bioB</name>
    <name evidence="15" type="ORF">OW729_16925</name>
</gene>
<keyword evidence="6 13" id="KW-0949">S-adenosyl-L-methionine</keyword>
<keyword evidence="5 13" id="KW-0808">Transferase</keyword>
<evidence type="ECO:0000256" key="9">
    <source>
        <dbReference type="ARBA" id="ARBA00022756"/>
    </source>
</evidence>
<reference evidence="15" key="1">
    <citation type="submission" date="2022-12" db="EMBL/GenBank/DDBJ databases">
        <title>Clostridium sp. nov., isolated from industrial wastewater.</title>
        <authorList>
            <person name="Jiayan W."/>
        </authorList>
    </citation>
    <scope>NUCLEOTIDE SEQUENCE</scope>
    <source>
        <strain evidence="15">ZC22-4</strain>
    </source>
</reference>
<evidence type="ECO:0000256" key="13">
    <source>
        <dbReference type="HAMAP-Rule" id="MF_01694"/>
    </source>
</evidence>
<dbReference type="HAMAP" id="MF_01694">
    <property type="entry name" value="BioB"/>
    <property type="match status" value="1"/>
</dbReference>
<evidence type="ECO:0000256" key="10">
    <source>
        <dbReference type="ARBA" id="ARBA00023004"/>
    </source>
</evidence>
<feature type="binding site" evidence="13">
    <location>
        <position position="48"/>
    </location>
    <ligand>
        <name>[4Fe-4S] cluster</name>
        <dbReference type="ChEBI" id="CHEBI:49883"/>
        <note>4Fe-4S-S-AdoMet</note>
    </ligand>
</feature>
<feature type="domain" description="Radical SAM core" evidence="14">
    <location>
        <begin position="23"/>
        <end position="252"/>
    </location>
</feature>
<proteinExistence type="inferred from homology"/>
<dbReference type="InterPro" id="IPR013785">
    <property type="entry name" value="Aldolase_TIM"/>
</dbReference>
<comment type="cofactor">
    <cofactor evidence="13">
        <name>[2Fe-2S] cluster</name>
        <dbReference type="ChEBI" id="CHEBI:190135"/>
    </cofactor>
    <text evidence="13">Binds 1 [2Fe-2S] cluster. The cluster is coordinated with 3 cysteines and 1 arginine.</text>
</comment>
<dbReference type="InterPro" id="IPR024177">
    <property type="entry name" value="Biotin_synthase"/>
</dbReference>
<evidence type="ECO:0000256" key="6">
    <source>
        <dbReference type="ARBA" id="ARBA00022691"/>
    </source>
</evidence>
<evidence type="ECO:0000256" key="5">
    <source>
        <dbReference type="ARBA" id="ARBA00022679"/>
    </source>
</evidence>
<dbReference type="InterPro" id="IPR010722">
    <property type="entry name" value="BATS_dom"/>
</dbReference>
<dbReference type="SFLD" id="SFLDG01060">
    <property type="entry name" value="BATS_domain_containing"/>
    <property type="match status" value="1"/>
</dbReference>
<evidence type="ECO:0000256" key="7">
    <source>
        <dbReference type="ARBA" id="ARBA00022714"/>
    </source>
</evidence>
<keyword evidence="7 13" id="KW-0001">2Fe-2S</keyword>
<feature type="binding site" evidence="13">
    <location>
        <position position="117"/>
    </location>
    <ligand>
        <name>[2Fe-2S] cluster</name>
        <dbReference type="ChEBI" id="CHEBI:190135"/>
    </ligand>
</feature>
<dbReference type="PANTHER" id="PTHR22976">
    <property type="entry name" value="BIOTIN SYNTHASE"/>
    <property type="match status" value="1"/>
</dbReference>
<evidence type="ECO:0000256" key="1">
    <source>
        <dbReference type="ARBA" id="ARBA00004942"/>
    </source>
</evidence>
<dbReference type="InterPro" id="IPR007197">
    <property type="entry name" value="rSAM"/>
</dbReference>
<protein>
    <recommendedName>
        <fullName evidence="3 13">Biotin synthase</fullName>
        <ecNumber evidence="3 13">2.8.1.6</ecNumber>
    </recommendedName>
</protein>
<keyword evidence="11 13" id="KW-0411">Iron-sulfur</keyword>
<dbReference type="Gene3D" id="3.20.20.70">
    <property type="entry name" value="Aldolase class I"/>
    <property type="match status" value="1"/>
</dbReference>
<dbReference type="GO" id="GO:0004076">
    <property type="term" value="F:biotin synthase activity"/>
    <property type="evidence" value="ECO:0007669"/>
    <property type="project" value="UniProtKB-EC"/>
</dbReference>
<feature type="binding site" evidence="13">
    <location>
        <position position="45"/>
    </location>
    <ligand>
        <name>[4Fe-4S] cluster</name>
        <dbReference type="ChEBI" id="CHEBI:49883"/>
        <note>4Fe-4S-S-AdoMet</note>
    </ligand>
</feature>
<evidence type="ECO:0000313" key="16">
    <source>
        <dbReference type="Proteomes" id="UP001144612"/>
    </source>
</evidence>
<name>A0ABT4DF57_9CLOT</name>
<comment type="caution">
    <text evidence="15">The sequence shown here is derived from an EMBL/GenBank/DDBJ whole genome shotgun (WGS) entry which is preliminary data.</text>
</comment>
<comment type="catalytic activity">
    <reaction evidence="12 13">
        <text>(4R,5S)-dethiobiotin + (sulfur carrier)-SH + 2 reduced [2Fe-2S]-[ferredoxin] + 2 S-adenosyl-L-methionine = (sulfur carrier)-H + biotin + 2 5'-deoxyadenosine + 2 L-methionine + 2 oxidized [2Fe-2S]-[ferredoxin]</text>
        <dbReference type="Rhea" id="RHEA:22060"/>
        <dbReference type="Rhea" id="RHEA-COMP:10000"/>
        <dbReference type="Rhea" id="RHEA-COMP:10001"/>
        <dbReference type="Rhea" id="RHEA-COMP:14737"/>
        <dbReference type="Rhea" id="RHEA-COMP:14739"/>
        <dbReference type="ChEBI" id="CHEBI:17319"/>
        <dbReference type="ChEBI" id="CHEBI:29917"/>
        <dbReference type="ChEBI" id="CHEBI:33737"/>
        <dbReference type="ChEBI" id="CHEBI:33738"/>
        <dbReference type="ChEBI" id="CHEBI:57586"/>
        <dbReference type="ChEBI" id="CHEBI:57844"/>
        <dbReference type="ChEBI" id="CHEBI:59789"/>
        <dbReference type="ChEBI" id="CHEBI:64428"/>
        <dbReference type="ChEBI" id="CHEBI:149473"/>
        <dbReference type="EC" id="2.8.1.6"/>
    </reaction>
</comment>
<comment type="subunit">
    <text evidence="13">Homodimer.</text>
</comment>
<comment type="cofactor">
    <cofactor evidence="13">
        <name>[4Fe-4S] cluster</name>
        <dbReference type="ChEBI" id="CHEBI:49883"/>
    </cofactor>
    <text evidence="13">Binds 1 [4Fe-4S] cluster. The cluster is coordinated with 3 cysteines and an exchangeable S-adenosyl-L-methionine.</text>
</comment>
<dbReference type="Pfam" id="PF04055">
    <property type="entry name" value="Radical_SAM"/>
    <property type="match status" value="1"/>
</dbReference>
<evidence type="ECO:0000256" key="2">
    <source>
        <dbReference type="ARBA" id="ARBA00010765"/>
    </source>
</evidence>
<dbReference type="PROSITE" id="PS51918">
    <property type="entry name" value="RADICAL_SAM"/>
    <property type="match status" value="1"/>
</dbReference>
<dbReference type="CDD" id="cd01335">
    <property type="entry name" value="Radical_SAM"/>
    <property type="match status" value="1"/>
</dbReference>
<comment type="pathway">
    <text evidence="1 13">Cofactor biosynthesis; biotin biosynthesis; biotin from 7,8-diaminononanoate: step 2/2.</text>
</comment>